<evidence type="ECO:0000313" key="3">
    <source>
        <dbReference type="Proteomes" id="UP000446866"/>
    </source>
</evidence>
<gene>
    <name evidence="2" type="ORF">D0435_07770</name>
</gene>
<dbReference type="InterPro" id="IPR058869">
    <property type="entry name" value="YqzN_YkzM"/>
</dbReference>
<name>A0A845QIY9_9FIRM</name>
<dbReference type="AlphaFoldDB" id="A0A845QIY9"/>
<evidence type="ECO:0000259" key="1">
    <source>
        <dbReference type="Pfam" id="PF26160"/>
    </source>
</evidence>
<accession>A0A845QIY9</accession>
<proteinExistence type="predicted"/>
<protein>
    <recommendedName>
        <fullName evidence="1">YqzN/YkzM domain-containing protein</fullName>
    </recommendedName>
</protein>
<dbReference type="Pfam" id="PF26160">
    <property type="entry name" value="YqzN_YkzM"/>
    <property type="match status" value="1"/>
</dbReference>
<evidence type="ECO:0000313" key="2">
    <source>
        <dbReference type="EMBL" id="NBH61546.1"/>
    </source>
</evidence>
<comment type="caution">
    <text evidence="2">The sequence shown here is derived from an EMBL/GenBank/DDBJ whole genome shotgun (WGS) entry which is preliminary data.</text>
</comment>
<keyword evidence="3" id="KW-1185">Reference proteome</keyword>
<organism evidence="2 3">
    <name type="scientific">Anaerotruncus colihominis</name>
    <dbReference type="NCBI Taxonomy" id="169435"/>
    <lineage>
        <taxon>Bacteria</taxon>
        <taxon>Bacillati</taxon>
        <taxon>Bacillota</taxon>
        <taxon>Clostridia</taxon>
        <taxon>Eubacteriales</taxon>
        <taxon>Oscillospiraceae</taxon>
        <taxon>Anaerotruncus</taxon>
    </lineage>
</organism>
<reference evidence="2 3" key="1">
    <citation type="submission" date="2018-08" db="EMBL/GenBank/DDBJ databases">
        <title>Murine metabolic-syndrome-specific gut microbial biobank.</title>
        <authorList>
            <person name="Liu C."/>
        </authorList>
    </citation>
    <scope>NUCLEOTIDE SEQUENCE [LARGE SCALE GENOMIC DNA]</scope>
    <source>
        <strain evidence="2 3">28</strain>
    </source>
</reference>
<sequence length="59" mass="6720">MKEKKNKSVYTVDQLADAAGVFGSRSVLVKAALLTDGRERYTEEEARKVIKMFKQKEVK</sequence>
<feature type="domain" description="YqzN/YkzM" evidence="1">
    <location>
        <begin position="8"/>
        <end position="57"/>
    </location>
</feature>
<dbReference type="Proteomes" id="UP000446866">
    <property type="component" value="Unassembled WGS sequence"/>
</dbReference>
<dbReference type="RefSeq" id="WP_160201830.1">
    <property type="nucleotide sequence ID" value="NZ_QXWK01000013.1"/>
</dbReference>
<dbReference type="EMBL" id="QXWK01000013">
    <property type="protein sequence ID" value="NBH61546.1"/>
    <property type="molecule type" value="Genomic_DNA"/>
</dbReference>